<accession>A0A7G9T974</accession>
<dbReference type="Gene3D" id="3.40.50.1820">
    <property type="entry name" value="alpha/beta hydrolase"/>
    <property type="match status" value="1"/>
</dbReference>
<dbReference type="InterPro" id="IPR029058">
    <property type="entry name" value="AB_hydrolase_fold"/>
</dbReference>
<dbReference type="SUPFAM" id="SSF53474">
    <property type="entry name" value="alpha/beta-Hydrolases"/>
    <property type="match status" value="1"/>
</dbReference>
<keyword evidence="2" id="KW-0378">Hydrolase</keyword>
<dbReference type="RefSeq" id="WP_187572413.1">
    <property type="nucleotide sequence ID" value="NZ_CP060731.1"/>
</dbReference>
<gene>
    <name evidence="2" type="ORF">IAE60_11915</name>
</gene>
<name>A0A7G9T974_PSEMX</name>
<evidence type="ECO:0000313" key="3">
    <source>
        <dbReference type="Proteomes" id="UP000515838"/>
    </source>
</evidence>
<dbReference type="Proteomes" id="UP000515838">
    <property type="component" value="Chromosome"/>
</dbReference>
<evidence type="ECO:0000313" key="2">
    <source>
        <dbReference type="EMBL" id="QNN76649.1"/>
    </source>
</evidence>
<dbReference type="AlphaFoldDB" id="A0A7G9T974"/>
<dbReference type="InterPro" id="IPR050228">
    <property type="entry name" value="Carboxylesterase_BioH"/>
</dbReference>
<dbReference type="PANTHER" id="PTHR43194:SF2">
    <property type="entry name" value="PEROXISOMAL MEMBRANE PROTEIN LPX1"/>
    <property type="match status" value="1"/>
</dbReference>
<evidence type="ECO:0000259" key="1">
    <source>
        <dbReference type="Pfam" id="PF12146"/>
    </source>
</evidence>
<protein>
    <submittedName>
        <fullName evidence="2">Alpha/beta fold hydrolase</fullName>
    </submittedName>
</protein>
<dbReference type="EMBL" id="CP060731">
    <property type="protein sequence ID" value="QNN76649.1"/>
    <property type="molecule type" value="Genomic_DNA"/>
</dbReference>
<sequence length="228" mass="25077">MRLCLLPGLDGTGRLYAPLIQAFGDAVEVEPWTYDSGHFHSYAALADAFESTMRRHADVVLVAESFAGPLAVMLAHRHPARVRAVVLAASFVHNPLPVSALLANVLQRMPAITPPVFALERLLAGEGMPSDLRKELDLILDAIPVDVLRRRALAALRVDVRDELAGLTMPLLYLQAGHDRLIRPRAGRDIARLARNARRETIAAPHFLFQLAPVEAAAAIRRFLSQLR</sequence>
<reference evidence="2 3" key="1">
    <citation type="submission" date="2020-08" db="EMBL/GenBank/DDBJ databases">
        <title>Streptomycin Non-resistant strain, P. mexicana.</title>
        <authorList>
            <person name="Ganesh-Kumar S."/>
            <person name="Zhe T."/>
            <person name="Yu Z."/>
            <person name="Min Y."/>
        </authorList>
    </citation>
    <scope>NUCLEOTIDE SEQUENCE [LARGE SCALE GENOMIC DNA]</scope>
    <source>
        <strain evidence="2 3">GTZY2</strain>
    </source>
</reference>
<dbReference type="PANTHER" id="PTHR43194">
    <property type="entry name" value="HYDROLASE ALPHA/BETA FOLD FAMILY"/>
    <property type="match status" value="1"/>
</dbReference>
<dbReference type="GO" id="GO:0016787">
    <property type="term" value="F:hydrolase activity"/>
    <property type="evidence" value="ECO:0007669"/>
    <property type="project" value="UniProtKB-KW"/>
</dbReference>
<feature type="domain" description="Serine aminopeptidase S33" evidence="1">
    <location>
        <begin position="53"/>
        <end position="206"/>
    </location>
</feature>
<dbReference type="Pfam" id="PF12146">
    <property type="entry name" value="Hydrolase_4"/>
    <property type="match status" value="1"/>
</dbReference>
<proteinExistence type="predicted"/>
<organism evidence="2 3">
    <name type="scientific">Pseudoxanthomonas mexicana</name>
    <dbReference type="NCBI Taxonomy" id="128785"/>
    <lineage>
        <taxon>Bacteria</taxon>
        <taxon>Pseudomonadati</taxon>
        <taxon>Pseudomonadota</taxon>
        <taxon>Gammaproteobacteria</taxon>
        <taxon>Lysobacterales</taxon>
        <taxon>Lysobacteraceae</taxon>
        <taxon>Pseudoxanthomonas</taxon>
    </lineage>
</organism>
<dbReference type="InterPro" id="IPR022742">
    <property type="entry name" value="Hydrolase_4"/>
</dbReference>
<dbReference type="GeneID" id="81471683"/>